<dbReference type="Proteomes" id="UP000298030">
    <property type="component" value="Unassembled WGS sequence"/>
</dbReference>
<protein>
    <submittedName>
        <fullName evidence="1">Uncharacterized protein</fullName>
    </submittedName>
</protein>
<keyword evidence="2" id="KW-1185">Reference proteome</keyword>
<sequence>MVSVAYGNFHVGRTTLRINGAYAGHRACPSSQYGCSCFKAGSNVKLSGGRQEIETYFQIQPGFCGMGWLDFYKSSDGSWDFYVNNGNGQDDRARVGEIVTRVALRPLHILDQGSGGWNGSSIMVVKFINRS</sequence>
<comment type="caution">
    <text evidence="1">The sequence shown here is derived from an EMBL/GenBank/DDBJ whole genome shotgun (WGS) entry which is preliminary data.</text>
</comment>
<organism evidence="1 2">
    <name type="scientific">Coprinellus micaceus</name>
    <name type="common">Glistening ink-cap mushroom</name>
    <name type="synonym">Coprinus micaceus</name>
    <dbReference type="NCBI Taxonomy" id="71717"/>
    <lineage>
        <taxon>Eukaryota</taxon>
        <taxon>Fungi</taxon>
        <taxon>Dikarya</taxon>
        <taxon>Basidiomycota</taxon>
        <taxon>Agaricomycotina</taxon>
        <taxon>Agaricomycetes</taxon>
        <taxon>Agaricomycetidae</taxon>
        <taxon>Agaricales</taxon>
        <taxon>Agaricineae</taxon>
        <taxon>Psathyrellaceae</taxon>
        <taxon>Coprinellus</taxon>
    </lineage>
</organism>
<accession>A0A4Y7T7H1</accession>
<dbReference type="EMBL" id="QPFP01000024">
    <property type="protein sequence ID" value="TEB30127.1"/>
    <property type="molecule type" value="Genomic_DNA"/>
</dbReference>
<name>A0A4Y7T7H1_COPMI</name>
<dbReference type="AlphaFoldDB" id="A0A4Y7T7H1"/>
<gene>
    <name evidence="1" type="ORF">FA13DRAFT_1710582</name>
</gene>
<evidence type="ECO:0000313" key="2">
    <source>
        <dbReference type="Proteomes" id="UP000298030"/>
    </source>
</evidence>
<dbReference type="OrthoDB" id="2997026at2759"/>
<reference evidence="1 2" key="1">
    <citation type="journal article" date="2019" name="Nat. Ecol. Evol.">
        <title>Megaphylogeny resolves global patterns of mushroom evolution.</title>
        <authorList>
            <person name="Varga T."/>
            <person name="Krizsan K."/>
            <person name="Foldi C."/>
            <person name="Dima B."/>
            <person name="Sanchez-Garcia M."/>
            <person name="Sanchez-Ramirez S."/>
            <person name="Szollosi G.J."/>
            <person name="Szarkandi J.G."/>
            <person name="Papp V."/>
            <person name="Albert L."/>
            <person name="Andreopoulos W."/>
            <person name="Angelini C."/>
            <person name="Antonin V."/>
            <person name="Barry K.W."/>
            <person name="Bougher N.L."/>
            <person name="Buchanan P."/>
            <person name="Buyck B."/>
            <person name="Bense V."/>
            <person name="Catcheside P."/>
            <person name="Chovatia M."/>
            <person name="Cooper J."/>
            <person name="Damon W."/>
            <person name="Desjardin D."/>
            <person name="Finy P."/>
            <person name="Geml J."/>
            <person name="Haridas S."/>
            <person name="Hughes K."/>
            <person name="Justo A."/>
            <person name="Karasinski D."/>
            <person name="Kautmanova I."/>
            <person name="Kiss B."/>
            <person name="Kocsube S."/>
            <person name="Kotiranta H."/>
            <person name="LaButti K.M."/>
            <person name="Lechner B.E."/>
            <person name="Liimatainen K."/>
            <person name="Lipzen A."/>
            <person name="Lukacs Z."/>
            <person name="Mihaltcheva S."/>
            <person name="Morgado L.N."/>
            <person name="Niskanen T."/>
            <person name="Noordeloos M.E."/>
            <person name="Ohm R.A."/>
            <person name="Ortiz-Santana B."/>
            <person name="Ovrebo C."/>
            <person name="Racz N."/>
            <person name="Riley R."/>
            <person name="Savchenko A."/>
            <person name="Shiryaev A."/>
            <person name="Soop K."/>
            <person name="Spirin V."/>
            <person name="Szebenyi C."/>
            <person name="Tomsovsky M."/>
            <person name="Tulloss R.E."/>
            <person name="Uehling J."/>
            <person name="Grigoriev I.V."/>
            <person name="Vagvolgyi C."/>
            <person name="Papp T."/>
            <person name="Martin F.M."/>
            <person name="Miettinen O."/>
            <person name="Hibbett D.S."/>
            <person name="Nagy L.G."/>
        </authorList>
    </citation>
    <scope>NUCLEOTIDE SEQUENCE [LARGE SCALE GENOMIC DNA]</scope>
    <source>
        <strain evidence="1 2">FP101781</strain>
    </source>
</reference>
<proteinExistence type="predicted"/>
<evidence type="ECO:0000313" key="1">
    <source>
        <dbReference type="EMBL" id="TEB30127.1"/>
    </source>
</evidence>